<proteinExistence type="predicted"/>
<organism evidence="1 2">
    <name type="scientific">Actinomadura fibrosa</name>
    <dbReference type="NCBI Taxonomy" id="111802"/>
    <lineage>
        <taxon>Bacteria</taxon>
        <taxon>Bacillati</taxon>
        <taxon>Actinomycetota</taxon>
        <taxon>Actinomycetes</taxon>
        <taxon>Streptosporangiales</taxon>
        <taxon>Thermomonosporaceae</taxon>
        <taxon>Actinomadura</taxon>
    </lineage>
</organism>
<evidence type="ECO:0000313" key="2">
    <source>
        <dbReference type="Proteomes" id="UP001597063"/>
    </source>
</evidence>
<keyword evidence="2" id="KW-1185">Reference proteome</keyword>
<dbReference type="SUPFAM" id="SSF52402">
    <property type="entry name" value="Adenine nucleotide alpha hydrolases-like"/>
    <property type="match status" value="1"/>
</dbReference>
<accession>A0ABW2XP28</accession>
<dbReference type="Proteomes" id="UP001597063">
    <property type="component" value="Unassembled WGS sequence"/>
</dbReference>
<evidence type="ECO:0000313" key="1">
    <source>
        <dbReference type="EMBL" id="MFD0686006.1"/>
    </source>
</evidence>
<protein>
    <submittedName>
        <fullName evidence="1">Asparagine synthase</fullName>
    </submittedName>
</protein>
<name>A0ABW2XP28_9ACTN</name>
<dbReference type="RefSeq" id="WP_242618945.1">
    <property type="nucleotide sequence ID" value="NZ_CAACUY010000007.1"/>
</dbReference>
<dbReference type="EMBL" id="JBHTGP010000007">
    <property type="protein sequence ID" value="MFD0686006.1"/>
    <property type="molecule type" value="Genomic_DNA"/>
</dbReference>
<dbReference type="InterPro" id="IPR014729">
    <property type="entry name" value="Rossmann-like_a/b/a_fold"/>
</dbReference>
<reference evidence="2" key="1">
    <citation type="journal article" date="2019" name="Int. J. Syst. Evol. Microbiol.">
        <title>The Global Catalogue of Microorganisms (GCM) 10K type strain sequencing project: providing services to taxonomists for standard genome sequencing and annotation.</title>
        <authorList>
            <consortium name="The Broad Institute Genomics Platform"/>
            <consortium name="The Broad Institute Genome Sequencing Center for Infectious Disease"/>
            <person name="Wu L."/>
            <person name="Ma J."/>
        </authorList>
    </citation>
    <scope>NUCLEOTIDE SEQUENCE [LARGE SCALE GENOMIC DNA]</scope>
    <source>
        <strain evidence="2">JCM 9371</strain>
    </source>
</reference>
<sequence length="504" mass="54549">MTDDGASRVTPYPHPMVEQLAATDGTRTVIIVRERVPGRARTPAEPVTACDLDAIIAQARRWPVDYALIELIPHRPVRVTAGAVRSSPLFLAHHDGVLHGSWDMADLTPHAGGIDPLEATRLLIYRPRYSTDTPFTGIRRLTERATASFGGDLVISYPDPVVHAEPRDLARGDANGADVLAAFVAGIDTALDARPIDPAATVCHLTGGLDSGSIGARAAYRWPGQLNTATLIVTGPGRPHQIRRRDEMREQIPFGPRDLALDIGERLLFGPGCDRVRGELVSPYDEPLYELFSELNAQIAALGANTVITGLGGDEMVAVGSAESARAALDKAQNFDLPWLGPRARAAIEYGDVGIAPPAMAGGITLLAAETVAPPLLRARQWPVHPFTHRALIELGDQLPFHWRELKQLQRRHLASFGLSRDACNPAVRESFAEFVEESLTVNGLPLLQRILRDGSPLIEEGLVDPDGLKIAAAQLDSTSYREDVHSKLLEVITLDRAARAFLA</sequence>
<dbReference type="Gene3D" id="3.40.50.620">
    <property type="entry name" value="HUPs"/>
    <property type="match status" value="1"/>
</dbReference>
<comment type="caution">
    <text evidence="1">The sequence shown here is derived from an EMBL/GenBank/DDBJ whole genome shotgun (WGS) entry which is preliminary data.</text>
</comment>
<gene>
    <name evidence="1" type="ORF">ACFQZM_15995</name>
</gene>